<comment type="caution">
    <text evidence="1">The sequence shown here is derived from an EMBL/GenBank/DDBJ whole genome shotgun (WGS) entry which is preliminary data.</text>
</comment>
<keyword evidence="2" id="KW-1185">Reference proteome</keyword>
<protein>
    <recommendedName>
        <fullName evidence="3">Lipoprotein</fullName>
    </recommendedName>
</protein>
<evidence type="ECO:0000313" key="2">
    <source>
        <dbReference type="Proteomes" id="UP001600109"/>
    </source>
</evidence>
<proteinExistence type="predicted"/>
<organism evidence="1 2">
    <name type="scientific">Flavobacterium xylosi</name>
    <dbReference type="NCBI Taxonomy" id="3230415"/>
    <lineage>
        <taxon>Bacteria</taxon>
        <taxon>Pseudomonadati</taxon>
        <taxon>Bacteroidota</taxon>
        <taxon>Flavobacteriia</taxon>
        <taxon>Flavobacteriales</taxon>
        <taxon>Flavobacteriaceae</taxon>
        <taxon>Flavobacterium</taxon>
    </lineage>
</organism>
<dbReference type="Proteomes" id="UP001600109">
    <property type="component" value="Unassembled WGS sequence"/>
</dbReference>
<name>A0ABW6HS86_9FLAO</name>
<sequence length="49" mass="5538">MKNPYYILLTIILLSSCGPHRMRCGARGICKSPEKQTQEKPEKAFTVKA</sequence>
<evidence type="ECO:0008006" key="3">
    <source>
        <dbReference type="Google" id="ProtNLM"/>
    </source>
</evidence>
<dbReference type="PROSITE" id="PS51257">
    <property type="entry name" value="PROKAR_LIPOPROTEIN"/>
    <property type="match status" value="1"/>
</dbReference>
<dbReference type="EMBL" id="JBHZPZ010000002">
    <property type="protein sequence ID" value="MFE3866857.1"/>
    <property type="molecule type" value="Genomic_DNA"/>
</dbReference>
<gene>
    <name evidence="1" type="ORF">ACFX5E_02060</name>
</gene>
<evidence type="ECO:0000313" key="1">
    <source>
        <dbReference type="EMBL" id="MFE3866857.1"/>
    </source>
</evidence>
<reference evidence="1 2" key="1">
    <citation type="submission" date="2024-06" db="EMBL/GenBank/DDBJ databases">
        <title>Flavobacterium spp. isolated from glacier.</title>
        <authorList>
            <person name="Han D."/>
        </authorList>
    </citation>
    <scope>NUCLEOTIDE SEQUENCE [LARGE SCALE GENOMIC DNA]</scope>
    <source>
        <strain evidence="1 2">LS2P90</strain>
    </source>
</reference>
<dbReference type="RefSeq" id="WP_379853507.1">
    <property type="nucleotide sequence ID" value="NZ_JBHZPZ010000002.1"/>
</dbReference>
<accession>A0ABW6HS86</accession>